<dbReference type="PANTHER" id="PTHR37943">
    <property type="entry name" value="PROTEIN VES"/>
    <property type="match status" value="1"/>
</dbReference>
<evidence type="ECO:0000313" key="2">
    <source>
        <dbReference type="Proteomes" id="UP000006772"/>
    </source>
</evidence>
<proteinExistence type="predicted"/>
<dbReference type="Gene3D" id="2.60.120.10">
    <property type="entry name" value="Jelly Rolls"/>
    <property type="match status" value="1"/>
</dbReference>
<comment type="caution">
    <text evidence="1">The sequence shown here is derived from an EMBL/GenBank/DDBJ whole genome shotgun (WGS) entry which is preliminary data.</text>
</comment>
<dbReference type="InterPro" id="IPR011051">
    <property type="entry name" value="RmlC_Cupin_sf"/>
</dbReference>
<dbReference type="InterPro" id="IPR014710">
    <property type="entry name" value="RmlC-like_jellyroll"/>
</dbReference>
<dbReference type="SUPFAM" id="SSF51182">
    <property type="entry name" value="RmlC-like cupins"/>
    <property type="match status" value="1"/>
</dbReference>
<name>A0AAI9IAC8_9BURK</name>
<gene>
    <name evidence="1" type="ORF">HFRIS_022788</name>
</gene>
<accession>A0AAI9IAC8</accession>
<dbReference type="Pfam" id="PF05962">
    <property type="entry name" value="HutD"/>
    <property type="match status" value="1"/>
</dbReference>
<sequence>MHLLLLDEVRPQPWRNGGGVTRPLVSAREAGTVSTGPASADWRLSLADISADAEFSVFPGMQRHAVLLGSGAVSLASNGAEPVWVRPLQPVSFPGEPRWHARREPGSLELRFLNLMVRRSVLRGELQVIECQRQVHAGTAWALLPLAGRWQLSGDVIVGAGQLAWDEGNGGCLMQPLQADASAVLALVHSI</sequence>
<organism evidence="1 2">
    <name type="scientific">Herbaspirillum frisingense GSF30</name>
    <dbReference type="NCBI Taxonomy" id="864073"/>
    <lineage>
        <taxon>Bacteria</taxon>
        <taxon>Pseudomonadati</taxon>
        <taxon>Pseudomonadota</taxon>
        <taxon>Betaproteobacteria</taxon>
        <taxon>Burkholderiales</taxon>
        <taxon>Oxalobacteraceae</taxon>
        <taxon>Herbaspirillum</taxon>
    </lineage>
</organism>
<protein>
    <recommendedName>
        <fullName evidence="3">HutD family protein</fullName>
    </recommendedName>
</protein>
<dbReference type="RefSeq" id="WP_006465360.1">
    <property type="nucleotide sequence ID" value="NZ_AEEC02000051.1"/>
</dbReference>
<reference evidence="1 2" key="1">
    <citation type="journal article" date="2013" name="Front. Microbiol.">
        <title>The genome of the endophytic bacterium H. frisingense GSF30(T) identifies diverse strategies in the Herbaspirillum genus to interact with plants.</title>
        <authorList>
            <person name="Straub D."/>
            <person name="Rothballer M."/>
            <person name="Hartmann A."/>
            <person name="Ludewig U."/>
        </authorList>
    </citation>
    <scope>NUCLEOTIDE SEQUENCE [LARGE SCALE GENOMIC DNA]</scope>
    <source>
        <strain evidence="1 2">GSF30</strain>
    </source>
</reference>
<dbReference type="InterPro" id="IPR010282">
    <property type="entry name" value="Uncharacterised_HutD/Ves"/>
</dbReference>
<evidence type="ECO:0008006" key="3">
    <source>
        <dbReference type="Google" id="ProtNLM"/>
    </source>
</evidence>
<dbReference type="Proteomes" id="UP000006772">
    <property type="component" value="Unassembled WGS sequence"/>
</dbReference>
<dbReference type="PANTHER" id="PTHR37943:SF1">
    <property type="entry name" value="PROTEIN VES"/>
    <property type="match status" value="1"/>
</dbReference>
<dbReference type="AlphaFoldDB" id="A0AAI9IAC8"/>
<evidence type="ECO:0000313" key="1">
    <source>
        <dbReference type="EMBL" id="EOA02414.1"/>
    </source>
</evidence>
<dbReference type="EMBL" id="AEEC02000051">
    <property type="protein sequence ID" value="EOA02414.1"/>
    <property type="molecule type" value="Genomic_DNA"/>
</dbReference>